<proteinExistence type="predicted"/>
<dbReference type="EMBL" id="JARAOO010000006">
    <property type="protein sequence ID" value="KAJ7966790.1"/>
    <property type="molecule type" value="Genomic_DNA"/>
</dbReference>
<reference evidence="2" key="1">
    <citation type="journal article" date="2023" name="Science">
        <title>Elucidation of the pathway for biosynthesis of saponin adjuvants from the soapbark tree.</title>
        <authorList>
            <person name="Reed J."/>
            <person name="Orme A."/>
            <person name="El-Demerdash A."/>
            <person name="Owen C."/>
            <person name="Martin L.B.B."/>
            <person name="Misra R.C."/>
            <person name="Kikuchi S."/>
            <person name="Rejzek M."/>
            <person name="Martin A.C."/>
            <person name="Harkess A."/>
            <person name="Leebens-Mack J."/>
            <person name="Louveau T."/>
            <person name="Stephenson M.J."/>
            <person name="Osbourn A."/>
        </authorList>
    </citation>
    <scope>NUCLEOTIDE SEQUENCE</scope>
    <source>
        <strain evidence="2">S10</strain>
    </source>
</reference>
<organism evidence="2 3">
    <name type="scientific">Quillaja saponaria</name>
    <name type="common">Soap bark tree</name>
    <dbReference type="NCBI Taxonomy" id="32244"/>
    <lineage>
        <taxon>Eukaryota</taxon>
        <taxon>Viridiplantae</taxon>
        <taxon>Streptophyta</taxon>
        <taxon>Embryophyta</taxon>
        <taxon>Tracheophyta</taxon>
        <taxon>Spermatophyta</taxon>
        <taxon>Magnoliopsida</taxon>
        <taxon>eudicotyledons</taxon>
        <taxon>Gunneridae</taxon>
        <taxon>Pentapetalae</taxon>
        <taxon>rosids</taxon>
        <taxon>fabids</taxon>
        <taxon>Fabales</taxon>
        <taxon>Quillajaceae</taxon>
        <taxon>Quillaja</taxon>
    </lineage>
</organism>
<keyword evidence="3" id="KW-1185">Reference proteome</keyword>
<dbReference type="KEGG" id="qsa:O6P43_016204"/>
<dbReference type="Proteomes" id="UP001163823">
    <property type="component" value="Chromosome 6"/>
</dbReference>
<accession>A0AAD7M127</accession>
<dbReference type="AlphaFoldDB" id="A0AAD7M127"/>
<gene>
    <name evidence="2" type="ORF">O6P43_016204</name>
</gene>
<comment type="caution">
    <text evidence="2">The sequence shown here is derived from an EMBL/GenBank/DDBJ whole genome shotgun (WGS) entry which is preliminary data.</text>
</comment>
<evidence type="ECO:0000256" key="1">
    <source>
        <dbReference type="SAM" id="MobiDB-lite"/>
    </source>
</evidence>
<evidence type="ECO:0000313" key="3">
    <source>
        <dbReference type="Proteomes" id="UP001163823"/>
    </source>
</evidence>
<evidence type="ECO:0000313" key="2">
    <source>
        <dbReference type="EMBL" id="KAJ7966790.1"/>
    </source>
</evidence>
<sequence length="77" mass="8640">MGVIQQWATTASPRKKNYLSDSGSASSIVEDDNEENQLRTWDSNLDVSCKIVPVHDNLTGLDVSRIRVEEEISKSFK</sequence>
<name>A0AAD7M127_QUISA</name>
<protein>
    <submittedName>
        <fullName evidence="2">Uncharacterized protein</fullName>
    </submittedName>
</protein>
<feature type="region of interest" description="Disordered" evidence="1">
    <location>
        <begin position="15"/>
        <end position="34"/>
    </location>
</feature>